<keyword evidence="1" id="KW-0808">Transferase</keyword>
<dbReference type="Proteomes" id="UP000274593">
    <property type="component" value="Chromosome"/>
</dbReference>
<evidence type="ECO:0000259" key="3">
    <source>
        <dbReference type="Pfam" id="PF00483"/>
    </source>
</evidence>
<keyword evidence="5" id="KW-1185">Reference proteome</keyword>
<proteinExistence type="predicted"/>
<dbReference type="Gene3D" id="3.90.550.10">
    <property type="entry name" value="Spore Coat Polysaccharide Biosynthesis Protein SpsA, Chain A"/>
    <property type="match status" value="1"/>
</dbReference>
<name>A0A3S8R6K7_9FLAO</name>
<dbReference type="EMBL" id="CP032548">
    <property type="protein sequence ID" value="AZJ35387.1"/>
    <property type="molecule type" value="Genomic_DNA"/>
</dbReference>
<evidence type="ECO:0000313" key="5">
    <source>
        <dbReference type="Proteomes" id="UP000274593"/>
    </source>
</evidence>
<dbReference type="PANTHER" id="PTHR43584:SF8">
    <property type="entry name" value="N-ACETYLMURAMATE ALPHA-1-PHOSPHATE URIDYLYLTRANSFERASE"/>
    <property type="match status" value="1"/>
</dbReference>
<evidence type="ECO:0000256" key="2">
    <source>
        <dbReference type="ARBA" id="ARBA00022695"/>
    </source>
</evidence>
<dbReference type="Pfam" id="PF00483">
    <property type="entry name" value="NTP_transferase"/>
    <property type="match status" value="1"/>
</dbReference>
<dbReference type="AlphaFoldDB" id="A0A3S8R6K7"/>
<dbReference type="InterPro" id="IPR029044">
    <property type="entry name" value="Nucleotide-diphossugar_trans"/>
</dbReference>
<protein>
    <recommendedName>
        <fullName evidence="3">Nucleotidyl transferase domain-containing protein</fullName>
    </recommendedName>
</protein>
<gene>
    <name evidence="4" type="ORF">D6T69_07570</name>
</gene>
<dbReference type="KEGG" id="tsig:D6T69_07570"/>
<evidence type="ECO:0000256" key="1">
    <source>
        <dbReference type="ARBA" id="ARBA00022679"/>
    </source>
</evidence>
<dbReference type="InterPro" id="IPR050065">
    <property type="entry name" value="GlmU-like"/>
</dbReference>
<organism evidence="4 5">
    <name type="scientific">Tenacibaculum singaporense</name>
    <dbReference type="NCBI Taxonomy" id="2358479"/>
    <lineage>
        <taxon>Bacteria</taxon>
        <taxon>Pseudomonadati</taxon>
        <taxon>Bacteroidota</taxon>
        <taxon>Flavobacteriia</taxon>
        <taxon>Flavobacteriales</taxon>
        <taxon>Flavobacteriaceae</taxon>
        <taxon>Tenacibaculum</taxon>
    </lineage>
</organism>
<dbReference type="SUPFAM" id="SSF53448">
    <property type="entry name" value="Nucleotide-diphospho-sugar transferases"/>
    <property type="match status" value="1"/>
</dbReference>
<dbReference type="PANTHER" id="PTHR43584">
    <property type="entry name" value="NUCLEOTIDYL TRANSFERASE"/>
    <property type="match status" value="1"/>
</dbReference>
<reference evidence="4 5" key="1">
    <citation type="submission" date="2018-09" db="EMBL/GenBank/DDBJ databases">
        <title>Insights into the microbiota of Asian seabass (Lates calcarifer) with tenacibaculosis symptoms and description of sp. nov. Tenacibaculum singaporense.</title>
        <authorList>
            <person name="Miyake S."/>
            <person name="Soh M."/>
            <person name="Azman M.N."/>
            <person name="Ngoh S.Y."/>
            <person name="Orban L."/>
        </authorList>
    </citation>
    <scope>NUCLEOTIDE SEQUENCE [LARGE SCALE GENOMIC DNA]</scope>
    <source>
        <strain evidence="4 5">DSM 106434</strain>
    </source>
</reference>
<feature type="domain" description="Nucleotidyl transferase" evidence="3">
    <location>
        <begin position="7"/>
        <end position="181"/>
    </location>
</feature>
<keyword evidence="2" id="KW-0548">Nucleotidyltransferase</keyword>
<sequence length="300" mass="34285">MNVMTLVILAAGMGSRYGGLKQLDAISNKNESIIDFSIYDAIKCGFKKVVFVVRQDFLETIKALYLPKLQDKIKVAFVCQEVTNIPEEFKNNNRVKPWGTAHALLTVKNVVDDNFCVINADDFYGANAFLKMAEFLNKTTPLSGEYAMVGFKIQNTLSENGSVSRGECYLDANNYLKKIVERTNISLIDNRIIYTENNQEKEIQKNSLVSMNFWGFTPTIFREMDALFYQFLKENYQTDKKEFYLPSVVNHLLETKKATVKVLETNSNWLGVTYKEDKTAVISKITELKKDGVYPESLWS</sequence>
<accession>A0A3S8R6K7</accession>
<dbReference type="GO" id="GO:0016779">
    <property type="term" value="F:nucleotidyltransferase activity"/>
    <property type="evidence" value="ECO:0007669"/>
    <property type="project" value="UniProtKB-KW"/>
</dbReference>
<evidence type="ECO:0000313" key="4">
    <source>
        <dbReference type="EMBL" id="AZJ35387.1"/>
    </source>
</evidence>
<dbReference type="InterPro" id="IPR005835">
    <property type="entry name" value="NTP_transferase_dom"/>
</dbReference>